<sequence length="262" mass="29533">MLLPIWLFIVGVVSDIAIVYPSNNENFTPNIDEIDIRFEFIDDNSSPHDTELDFISINLCTGPNNDITQVNAIAENLTLADFRISGTTLFETNLSISKDFSSDGLYFLQVLSFWEDYLSIHYSERFVLSNMTNSTKILHGSMEDPPTPDTKITQGVSTTDYANLYTIPYMSQTLSVKYASMQPQVGSFRTSRWSNTFNIRSISPYTTLGPSPNVMYTITEPPTYVINSGINTIQAQTPSHHHYDPNKRVQKPILRPPSVSHS</sequence>
<comment type="caution">
    <text evidence="1">The sequence shown here is derived from an EMBL/GenBank/DDBJ whole genome shotgun (WGS) entry which is preliminary data.</text>
</comment>
<name>A0ACA9YFJ8_9ASCO</name>
<keyword evidence="2" id="KW-1185">Reference proteome</keyword>
<organism evidence="1 2">
    <name type="scientific">[Candida] jaroonii</name>
    <dbReference type="NCBI Taxonomy" id="467808"/>
    <lineage>
        <taxon>Eukaryota</taxon>
        <taxon>Fungi</taxon>
        <taxon>Dikarya</taxon>
        <taxon>Ascomycota</taxon>
        <taxon>Saccharomycotina</taxon>
        <taxon>Pichiomycetes</taxon>
        <taxon>Debaryomycetaceae</taxon>
        <taxon>Yamadazyma</taxon>
    </lineage>
</organism>
<evidence type="ECO:0000313" key="2">
    <source>
        <dbReference type="Proteomes" id="UP001152531"/>
    </source>
</evidence>
<reference evidence="1" key="1">
    <citation type="submission" date="2022-06" db="EMBL/GenBank/DDBJ databases">
        <authorList>
            <person name="Legras J.-L."/>
            <person name="Devillers H."/>
            <person name="Grondin C."/>
        </authorList>
    </citation>
    <scope>NUCLEOTIDE SEQUENCE</scope>
    <source>
        <strain evidence="1">CLIB 1444</strain>
    </source>
</reference>
<evidence type="ECO:0000313" key="1">
    <source>
        <dbReference type="EMBL" id="CAH6723859.1"/>
    </source>
</evidence>
<proteinExistence type="predicted"/>
<accession>A0ACA9YFJ8</accession>
<protein>
    <submittedName>
        <fullName evidence="1">Cell wall synthesis protein Kre9p</fullName>
    </submittedName>
</protein>
<dbReference type="EMBL" id="CALSDN010000021">
    <property type="protein sequence ID" value="CAH6723859.1"/>
    <property type="molecule type" value="Genomic_DNA"/>
</dbReference>
<dbReference type="Proteomes" id="UP001152531">
    <property type="component" value="Unassembled WGS sequence"/>
</dbReference>
<gene>
    <name evidence="1" type="ORF">CLIB1444_21S00980</name>
</gene>